<name>A0ABS9GYU6_9BACL</name>
<dbReference type="Pfam" id="PF05988">
    <property type="entry name" value="DUF899"/>
    <property type="match status" value="1"/>
</dbReference>
<dbReference type="SUPFAM" id="SSF54593">
    <property type="entry name" value="Glyoxalase/Bleomycin resistance protein/Dihydroxybiphenyl dioxygenase"/>
    <property type="match status" value="1"/>
</dbReference>
<dbReference type="Pfam" id="PF00903">
    <property type="entry name" value="Glyoxalase"/>
    <property type="match status" value="1"/>
</dbReference>
<evidence type="ECO:0000313" key="3">
    <source>
        <dbReference type="EMBL" id="MCF6136702.1"/>
    </source>
</evidence>
<gene>
    <name evidence="3" type="ORF">L2716_03105</name>
</gene>
<dbReference type="InterPro" id="IPR010296">
    <property type="entry name" value="DUF899_thioredox"/>
</dbReference>
<reference evidence="3 4" key="1">
    <citation type="submission" date="2022-01" db="EMBL/GenBank/DDBJ databases">
        <title>Alkalihalobacillus sp. EGI L200015, a novel bacterium isolated from a salt lake sediment.</title>
        <authorList>
            <person name="Gao L."/>
            <person name="Fang B.-Z."/>
            <person name="Li W.-J."/>
        </authorList>
    </citation>
    <scope>NUCLEOTIDE SEQUENCE [LARGE SCALE GENOMIC DNA]</scope>
    <source>
        <strain evidence="3 4">KCTC 12718</strain>
    </source>
</reference>
<evidence type="ECO:0000256" key="1">
    <source>
        <dbReference type="SAM" id="Coils"/>
    </source>
</evidence>
<feature type="coiled-coil region" evidence="1">
    <location>
        <begin position="3"/>
        <end position="37"/>
    </location>
</feature>
<keyword evidence="4" id="KW-1185">Reference proteome</keyword>
<protein>
    <submittedName>
        <fullName evidence="3">DUF899 family protein</fullName>
    </submittedName>
</protein>
<dbReference type="InterPro" id="IPR029068">
    <property type="entry name" value="Glyas_Bleomycin-R_OHBP_Dase"/>
</dbReference>
<keyword evidence="1" id="KW-0175">Coiled coil</keyword>
<dbReference type="Gene3D" id="3.40.30.10">
    <property type="entry name" value="Glutaredoxin"/>
    <property type="match status" value="1"/>
</dbReference>
<organism evidence="3 4">
    <name type="scientific">Pseudalkalibacillus berkeleyi</name>
    <dbReference type="NCBI Taxonomy" id="1069813"/>
    <lineage>
        <taxon>Bacteria</taxon>
        <taxon>Bacillati</taxon>
        <taxon>Bacillota</taxon>
        <taxon>Bacilli</taxon>
        <taxon>Bacillales</taxon>
        <taxon>Fictibacillaceae</taxon>
        <taxon>Pseudalkalibacillus</taxon>
    </lineage>
</organism>
<evidence type="ECO:0000259" key="2">
    <source>
        <dbReference type="PROSITE" id="PS51819"/>
    </source>
</evidence>
<dbReference type="InterPro" id="IPR004360">
    <property type="entry name" value="Glyas_Fos-R_dOase_dom"/>
</dbReference>
<dbReference type="InterPro" id="IPR036249">
    <property type="entry name" value="Thioredoxin-like_sf"/>
</dbReference>
<feature type="domain" description="VOC" evidence="2">
    <location>
        <begin position="198"/>
        <end position="301"/>
    </location>
</feature>
<dbReference type="EMBL" id="JAKIJS010000001">
    <property type="protein sequence ID" value="MCF6136702.1"/>
    <property type="molecule type" value="Genomic_DNA"/>
</dbReference>
<dbReference type="PROSITE" id="PS51819">
    <property type="entry name" value="VOC"/>
    <property type="match status" value="1"/>
</dbReference>
<dbReference type="Gene3D" id="3.10.180.10">
    <property type="entry name" value="2,3-Dihydroxybiphenyl 1,2-Dioxygenase, domain 1"/>
    <property type="match status" value="1"/>
</dbReference>
<evidence type="ECO:0000313" key="4">
    <source>
        <dbReference type="Proteomes" id="UP001649381"/>
    </source>
</evidence>
<dbReference type="RefSeq" id="WP_236331680.1">
    <property type="nucleotide sequence ID" value="NZ_JAKIJS010000001.1"/>
</dbReference>
<dbReference type="Proteomes" id="UP001649381">
    <property type="component" value="Unassembled WGS sequence"/>
</dbReference>
<accession>A0ABS9GYU6</accession>
<proteinExistence type="predicted"/>
<sequence>MAVQSLLDEINQLGMELMKKKQQLAELRKEVPEQEVDNYQFLDSYGEDISLSELFLDKKELIVVHNMGVGCNYCTLWADGFNGVYHHLIQRAAFVVSTPDDPRVQEDIAAERGWNFPMVSTKGTTFKEDMGYAKDGSYHPGVSTFRKDENGKIYHYANTPLGPGDDFCSVWHLFDLLPNGVSDYKPTRKINKETPLQLTNNIAVQVKDYPKAIEFYEKTIGMKHEKTYDHETKLSFNGVNFFIEQSDENHTFFEFSTDAFDRIKAKLLKEGCEITKEYSERSIMMVDPYGMRFHLFESSNQ</sequence>
<comment type="caution">
    <text evidence="3">The sequence shown here is derived from an EMBL/GenBank/DDBJ whole genome shotgun (WGS) entry which is preliminary data.</text>
</comment>
<dbReference type="SUPFAM" id="SSF52833">
    <property type="entry name" value="Thioredoxin-like"/>
    <property type="match status" value="1"/>
</dbReference>
<dbReference type="InterPro" id="IPR037523">
    <property type="entry name" value="VOC_core"/>
</dbReference>